<dbReference type="InterPro" id="IPR005522">
    <property type="entry name" value="IPK"/>
</dbReference>
<evidence type="ECO:0000256" key="1">
    <source>
        <dbReference type="ARBA" id="ARBA00007374"/>
    </source>
</evidence>
<dbReference type="AlphaFoldDB" id="A0A8S1BYN3"/>
<accession>A0A8S1BYN3</accession>
<dbReference type="GO" id="GO:0000828">
    <property type="term" value="F:inositol hexakisphosphate kinase activity"/>
    <property type="evidence" value="ECO:0007669"/>
    <property type="project" value="TreeGrafter"/>
</dbReference>
<evidence type="ECO:0000256" key="2">
    <source>
        <dbReference type="ARBA" id="ARBA00022679"/>
    </source>
</evidence>
<dbReference type="Gene3D" id="3.30.470.160">
    <property type="entry name" value="Inositol polyphosphate kinase"/>
    <property type="match status" value="1"/>
</dbReference>
<name>A0A8S1BYN3_9INSE</name>
<comment type="similarity">
    <text evidence="1 4">Belongs to the inositol phosphokinase (IPK) family.</text>
</comment>
<evidence type="ECO:0000256" key="3">
    <source>
        <dbReference type="ARBA" id="ARBA00022777"/>
    </source>
</evidence>
<keyword evidence="2 4" id="KW-0808">Transferase</keyword>
<dbReference type="GO" id="GO:0005737">
    <property type="term" value="C:cytoplasm"/>
    <property type="evidence" value="ECO:0007669"/>
    <property type="project" value="TreeGrafter"/>
</dbReference>
<dbReference type="GO" id="GO:0005634">
    <property type="term" value="C:nucleus"/>
    <property type="evidence" value="ECO:0007669"/>
    <property type="project" value="TreeGrafter"/>
</dbReference>
<dbReference type="GO" id="GO:0046854">
    <property type="term" value="P:phosphatidylinositol phosphate biosynthetic process"/>
    <property type="evidence" value="ECO:0007669"/>
    <property type="project" value="TreeGrafter"/>
</dbReference>
<evidence type="ECO:0000256" key="4">
    <source>
        <dbReference type="RuleBase" id="RU363090"/>
    </source>
</evidence>
<gene>
    <name evidence="5" type="ORF">CLODIP_2_CD09928</name>
</gene>
<dbReference type="Proteomes" id="UP000494165">
    <property type="component" value="Unassembled WGS sequence"/>
</dbReference>
<dbReference type="OrthoDB" id="338650at2759"/>
<organism evidence="5 6">
    <name type="scientific">Cloeon dipterum</name>
    <dbReference type="NCBI Taxonomy" id="197152"/>
    <lineage>
        <taxon>Eukaryota</taxon>
        <taxon>Metazoa</taxon>
        <taxon>Ecdysozoa</taxon>
        <taxon>Arthropoda</taxon>
        <taxon>Hexapoda</taxon>
        <taxon>Insecta</taxon>
        <taxon>Pterygota</taxon>
        <taxon>Palaeoptera</taxon>
        <taxon>Ephemeroptera</taxon>
        <taxon>Pisciforma</taxon>
        <taxon>Baetidae</taxon>
        <taxon>Cloeon</taxon>
    </lineage>
</organism>
<reference evidence="5 6" key="1">
    <citation type="submission" date="2020-04" db="EMBL/GenBank/DDBJ databases">
        <authorList>
            <person name="Alioto T."/>
            <person name="Alioto T."/>
            <person name="Gomez Garrido J."/>
        </authorList>
    </citation>
    <scope>NUCLEOTIDE SEQUENCE [LARGE SCALE GENOMIC DNA]</scope>
</reference>
<dbReference type="PANTHER" id="PTHR12400">
    <property type="entry name" value="INOSITOL POLYPHOSPHATE KINASE"/>
    <property type="match status" value="1"/>
</dbReference>
<dbReference type="EMBL" id="CADEPI010000013">
    <property type="protein sequence ID" value="CAB3363728.1"/>
    <property type="molecule type" value="Genomic_DNA"/>
</dbReference>
<keyword evidence="6" id="KW-1185">Reference proteome</keyword>
<comment type="caution">
    <text evidence="5">The sequence shown here is derived from an EMBL/GenBank/DDBJ whole genome shotgun (WGS) entry which is preliminary data.</text>
</comment>
<proteinExistence type="inferred from homology"/>
<evidence type="ECO:0000313" key="5">
    <source>
        <dbReference type="EMBL" id="CAB3363728.1"/>
    </source>
</evidence>
<keyword evidence="3 4" id="KW-0418">Kinase</keyword>
<dbReference type="InterPro" id="IPR038286">
    <property type="entry name" value="IPK_sf"/>
</dbReference>
<dbReference type="Pfam" id="PF03770">
    <property type="entry name" value="IPK"/>
    <property type="match status" value="1"/>
</dbReference>
<dbReference type="EC" id="2.7.-.-" evidence="4"/>
<sequence>MGGGWPCGRIWVTGGGGGGSLTSLRTGSVYHITLQCGTTEVGIDVILDSQQQPLLVSQLPAGCASKRASASPGLLNERPPSCCRDCNSQSGPPFRKLHMLSINSALFCFPLKHESHTGKPAKAWRKNNAKNHHETSHKPGTANNAEEEDMTLLKYLALNALELGSPASGLPLKFSSNETSGWLQLSGHPDSFAIAGPGTIWKKTTLEDGEIRVYEALQQQKNDPAYCIVPKFYRKVEFKSELFIELEDLLSDFNDPFVMDIKMGTRTFLESEVSRTNARPDLYQKMVRVDSNAPTQEEHKAQAVTKLRYMRFREQQSSTSTLGFRIEAMKMKGCEPVRDLQKVCSQRDVQAVLSLFLQGKEQNKQSLLKRLKKIRTAFEESNFFKYNEVVGSSLLLVRENAKVGAWLIDFAKARSSDIPLDHRSPWCDGNHEEGFLFGLDTLIETVDQCDLKVLQTSRLEKIVRSLPWK</sequence>
<dbReference type="GO" id="GO:0032958">
    <property type="term" value="P:inositol phosphate biosynthetic process"/>
    <property type="evidence" value="ECO:0007669"/>
    <property type="project" value="InterPro"/>
</dbReference>
<dbReference type="PANTHER" id="PTHR12400:SF26">
    <property type="entry name" value="KINASE"/>
    <property type="match status" value="1"/>
</dbReference>
<evidence type="ECO:0000313" key="6">
    <source>
        <dbReference type="Proteomes" id="UP000494165"/>
    </source>
</evidence>
<dbReference type="SUPFAM" id="SSF56104">
    <property type="entry name" value="SAICAR synthase-like"/>
    <property type="match status" value="1"/>
</dbReference>
<protein>
    <recommendedName>
        <fullName evidence="4">Kinase</fullName>
        <ecNumber evidence="4">2.7.-.-</ecNumber>
    </recommendedName>
</protein>